<evidence type="ECO:0000313" key="5">
    <source>
        <dbReference type="EMBL" id="NBD22377.1"/>
    </source>
</evidence>
<dbReference type="SUPFAM" id="SSF53807">
    <property type="entry name" value="Helical backbone' metal receptor"/>
    <property type="match status" value="1"/>
</dbReference>
<evidence type="ECO:0000256" key="1">
    <source>
        <dbReference type="ARBA" id="ARBA00008814"/>
    </source>
</evidence>
<feature type="chain" id="PRO_5046363880" evidence="3">
    <location>
        <begin position="31"/>
        <end position="368"/>
    </location>
</feature>
<feature type="signal peptide" evidence="3">
    <location>
        <begin position="1"/>
        <end position="30"/>
    </location>
</feature>
<evidence type="ECO:0000259" key="4">
    <source>
        <dbReference type="PROSITE" id="PS50983"/>
    </source>
</evidence>
<dbReference type="PANTHER" id="PTHR30535">
    <property type="entry name" value="VITAMIN B12-BINDING PROTEIN"/>
    <property type="match status" value="1"/>
</dbReference>
<dbReference type="PANTHER" id="PTHR30535:SF34">
    <property type="entry name" value="MOLYBDATE-BINDING PROTEIN MOLA"/>
    <property type="match status" value="1"/>
</dbReference>
<gene>
    <name evidence="5" type="ORF">GT019_00685</name>
</gene>
<dbReference type="InterPro" id="IPR002491">
    <property type="entry name" value="ABC_transptr_periplasmic_BD"/>
</dbReference>
<dbReference type="Gene3D" id="3.40.50.1980">
    <property type="entry name" value="Nitrogenase molybdenum iron protein domain"/>
    <property type="match status" value="2"/>
</dbReference>
<proteinExistence type="inferred from homology"/>
<dbReference type="NCBIfam" id="NF038402">
    <property type="entry name" value="TroA_like"/>
    <property type="match status" value="1"/>
</dbReference>
<dbReference type="Pfam" id="PF01497">
    <property type="entry name" value="Peripla_BP_2"/>
    <property type="match status" value="1"/>
</dbReference>
<dbReference type="InterPro" id="IPR050902">
    <property type="entry name" value="ABC_Transporter_SBP"/>
</dbReference>
<organism evidence="5 6">
    <name type="scientific">Paenibacillus glycinis</name>
    <dbReference type="NCBI Taxonomy" id="2697035"/>
    <lineage>
        <taxon>Bacteria</taxon>
        <taxon>Bacillati</taxon>
        <taxon>Bacillota</taxon>
        <taxon>Bacilli</taxon>
        <taxon>Bacillales</taxon>
        <taxon>Paenibacillaceae</taxon>
        <taxon>Paenibacillus</taxon>
    </lineage>
</organism>
<comment type="similarity">
    <text evidence="1">Belongs to the bacterial solute-binding protein 8 family.</text>
</comment>
<sequence>MKREWKRKSSAIRNVAFVLLAAALLLLATACGTQKTNEGGATNNAAAGNASNAAAGNNAPGNGATADNAAAGNEAAADNGTAAGNEVAAAGPQATTYPLTVKDVTGTELTFAAAPQRIVTLVPSETEIVYALGAGDAVAAVDNFSNYPKEAADKPKIGDMNADIEKIVSLKPDLILASYSMSSAVVDKLRALKLPVYASDPKTYDAVIEKVKQIGAVLDKANEAAAVAEHMEQVRTQVADTVKDAQKPNVYLEFSPGWTVGKGEFLDELITLAGGTNIATEPNWYEIDPEAVVKANPDEIIYASMTVKEGEKNPILAAIESRPGWNAIKAIKNKQVFEVDQDPLTRVGPRLADGLLEVAKKLHPDLFH</sequence>
<keyword evidence="2 3" id="KW-0732">Signal</keyword>
<name>A0ABW9XIT5_9BACL</name>
<dbReference type="Proteomes" id="UP000665561">
    <property type="component" value="Unassembled WGS sequence"/>
</dbReference>
<dbReference type="PROSITE" id="PS50983">
    <property type="entry name" value="FE_B12_PBP"/>
    <property type="match status" value="1"/>
</dbReference>
<protein>
    <submittedName>
        <fullName evidence="5">ABC transporter substrate-binding protein</fullName>
    </submittedName>
</protein>
<dbReference type="InterPro" id="IPR054828">
    <property type="entry name" value="Vit_B12_bind_prot"/>
</dbReference>
<reference evidence="5 6" key="1">
    <citation type="submission" date="2020-01" db="EMBL/GenBank/DDBJ databases">
        <title>Paenibacillus soybeanensis sp. nov. isolated from the nodules of soybean (Glycine max(L.) Merr).</title>
        <authorList>
            <person name="Wang H."/>
        </authorList>
    </citation>
    <scope>NUCLEOTIDE SEQUENCE [LARGE SCALE GENOMIC DNA]</scope>
    <source>
        <strain evidence="5 6">T1</strain>
    </source>
</reference>
<dbReference type="EMBL" id="JAAAMV010000001">
    <property type="protein sequence ID" value="NBD22377.1"/>
    <property type="molecule type" value="Genomic_DNA"/>
</dbReference>
<keyword evidence="6" id="KW-1185">Reference proteome</keyword>
<comment type="caution">
    <text evidence="5">The sequence shown here is derived from an EMBL/GenBank/DDBJ whole genome shotgun (WGS) entry which is preliminary data.</text>
</comment>
<dbReference type="PROSITE" id="PS51257">
    <property type="entry name" value="PROKAR_LIPOPROTEIN"/>
    <property type="match status" value="1"/>
</dbReference>
<evidence type="ECO:0000256" key="3">
    <source>
        <dbReference type="SAM" id="SignalP"/>
    </source>
</evidence>
<evidence type="ECO:0000313" key="6">
    <source>
        <dbReference type="Proteomes" id="UP000665561"/>
    </source>
</evidence>
<dbReference type="CDD" id="cd01143">
    <property type="entry name" value="YvrC"/>
    <property type="match status" value="1"/>
</dbReference>
<evidence type="ECO:0000256" key="2">
    <source>
        <dbReference type="ARBA" id="ARBA00022729"/>
    </source>
</evidence>
<feature type="domain" description="Fe/B12 periplasmic-binding" evidence="4">
    <location>
        <begin position="117"/>
        <end position="366"/>
    </location>
</feature>
<accession>A0ABW9XIT5</accession>